<accession>A0A1I6HJ75</accession>
<dbReference type="PANTHER" id="PTHR34351:SF2">
    <property type="entry name" value="DUF58 DOMAIN-CONTAINING PROTEIN"/>
    <property type="match status" value="1"/>
</dbReference>
<organism evidence="3 4">
    <name type="scientific">Anaeromicropila populeti</name>
    <dbReference type="NCBI Taxonomy" id="37658"/>
    <lineage>
        <taxon>Bacteria</taxon>
        <taxon>Bacillati</taxon>
        <taxon>Bacillota</taxon>
        <taxon>Clostridia</taxon>
        <taxon>Lachnospirales</taxon>
        <taxon>Lachnospiraceae</taxon>
        <taxon>Anaeromicropila</taxon>
    </lineage>
</organism>
<dbReference type="OrthoDB" id="9778037at2"/>
<protein>
    <recommendedName>
        <fullName evidence="2">DUF58 domain-containing protein</fullName>
    </recommendedName>
</protein>
<dbReference type="STRING" id="37658.SAMN05661086_00035"/>
<evidence type="ECO:0000313" key="3">
    <source>
        <dbReference type="EMBL" id="SFR54532.1"/>
    </source>
</evidence>
<evidence type="ECO:0000259" key="2">
    <source>
        <dbReference type="Pfam" id="PF01882"/>
    </source>
</evidence>
<proteinExistence type="predicted"/>
<dbReference type="InterPro" id="IPR002881">
    <property type="entry name" value="DUF58"/>
</dbReference>
<dbReference type="PANTHER" id="PTHR34351">
    <property type="entry name" value="SLR1927 PROTEIN-RELATED"/>
    <property type="match status" value="1"/>
</dbReference>
<dbReference type="AlphaFoldDB" id="A0A1I6HJ75"/>
<dbReference type="RefSeq" id="WP_092558677.1">
    <property type="nucleotide sequence ID" value="NZ_FOYZ01000001.1"/>
</dbReference>
<dbReference type="Proteomes" id="UP000199659">
    <property type="component" value="Unassembled WGS sequence"/>
</dbReference>
<name>A0A1I6HJ75_9FIRM</name>
<evidence type="ECO:0000313" key="4">
    <source>
        <dbReference type="Proteomes" id="UP000199659"/>
    </source>
</evidence>
<gene>
    <name evidence="3" type="ORF">SAMN05661086_00035</name>
</gene>
<feature type="transmembrane region" description="Helical" evidence="1">
    <location>
        <begin position="30"/>
        <end position="52"/>
    </location>
</feature>
<keyword evidence="1" id="KW-1133">Transmembrane helix</keyword>
<keyword evidence="1" id="KW-0472">Membrane</keyword>
<sequence>MRKNIFSIVSYFLLLCLTIILLVFYHNYYIFLFLVLICILPAFSLGSFFYTLKRLKVYAQLPAIKVGKNNTVPVVFLIENPTIFPLLNCTMQVSIQNHFLTDTMDITLNLPALALQANTTELPVTSKYCGCLIITIQSLRATDLLHFFTLNKKIGHKSEYFVMPELRTLYQDIQTNSGIGEEDLENFEVKGSVSSGISDFREYIPGDRLQHIHWKLSAKQDTLIVKEFESMSSYDILLLLELYQNEQNLLDASLDLLYSFSIQLLEQQLSFCIGWYSEKDFQLTLEHIHNAAVLDVVIQNLFYEQTSCITDLTLESYFKLDYKMGQALYITGYHSPSHQKYKEIYNDRSRVVIVEIS</sequence>
<keyword evidence="1" id="KW-0812">Transmembrane</keyword>
<evidence type="ECO:0000256" key="1">
    <source>
        <dbReference type="SAM" id="Phobius"/>
    </source>
</evidence>
<dbReference type="EMBL" id="FOYZ01000001">
    <property type="protein sequence ID" value="SFR54532.1"/>
    <property type="molecule type" value="Genomic_DNA"/>
</dbReference>
<keyword evidence="4" id="KW-1185">Reference proteome</keyword>
<dbReference type="Pfam" id="PF01882">
    <property type="entry name" value="DUF58"/>
    <property type="match status" value="1"/>
</dbReference>
<reference evidence="3 4" key="1">
    <citation type="submission" date="2016-10" db="EMBL/GenBank/DDBJ databases">
        <authorList>
            <person name="de Groot N.N."/>
        </authorList>
    </citation>
    <scope>NUCLEOTIDE SEQUENCE [LARGE SCALE GENOMIC DNA]</scope>
    <source>
        <strain evidence="3 4">743A</strain>
    </source>
</reference>
<feature type="transmembrane region" description="Helical" evidence="1">
    <location>
        <begin position="5"/>
        <end position="24"/>
    </location>
</feature>
<feature type="domain" description="DUF58" evidence="2">
    <location>
        <begin position="199"/>
        <end position="244"/>
    </location>
</feature>